<accession>F8TC44</accession>
<evidence type="ECO:0000256" key="5">
    <source>
        <dbReference type="ARBA" id="ARBA00022844"/>
    </source>
</evidence>
<keyword evidence="7" id="KW-0805">Transcription regulation</keyword>
<evidence type="ECO:0000256" key="1">
    <source>
        <dbReference type="ARBA" id="ARBA00004535"/>
    </source>
</evidence>
<dbReference type="EMBL" id="HQ840738">
    <property type="protein sequence ID" value="AEI00255.1"/>
    <property type="molecule type" value="Genomic_DNA"/>
</dbReference>
<dbReference type="GeneID" id="80532806"/>
<dbReference type="EMBL" id="AB049735">
    <property type="protein sequence ID" value="BAB16556.1"/>
    <property type="molecule type" value="Genomic_DNA"/>
</dbReference>
<reference evidence="11 14" key="2">
    <citation type="journal article" date="2011" name="Virus Genes">
        <title>Comparative genomic sequence analysis of the Marek's disease vaccine strain SB-1.</title>
        <authorList>
            <person name="Spatz S.J."/>
            <person name="Schat K.A."/>
        </authorList>
    </citation>
    <scope>NUCLEOTIDE SEQUENCE [LARGE SCALE GENOMIC DNA]</scope>
    <source>
        <strain evidence="11">SB-1</strain>
    </source>
</reference>
<feature type="compositionally biased region" description="Polar residues" evidence="10">
    <location>
        <begin position="468"/>
        <end position="488"/>
    </location>
</feature>
<reference evidence="12 15" key="1">
    <citation type="journal article" date="2001" name="Curr. Top. Microbiol. Immunol.">
        <title>A complete genomic DNA sequence of Marek's disease virus type 2, strain HPRS24.</title>
        <authorList>
            <person name="Izumiya Y."/>
            <person name="Jang H.K."/>
            <person name="Ono M."/>
            <person name="Mikami T."/>
        </authorList>
    </citation>
    <scope>NUCLEOTIDE SEQUENCE [LARGE SCALE GENOMIC DNA]</scope>
    <source>
        <strain evidence="12">HPRS24</strain>
    </source>
</reference>
<evidence type="ECO:0000256" key="6">
    <source>
        <dbReference type="ARBA" id="ARBA00022870"/>
    </source>
</evidence>
<dbReference type="Proteomes" id="UP000181057">
    <property type="component" value="Segment"/>
</dbReference>
<comment type="similarity">
    <text evidence="3">Belongs to the herpesviridae HHV-1 VP11/12 protein family.</text>
</comment>
<keyword evidence="6" id="KW-1043">Host membrane</keyword>
<dbReference type="GO" id="GO:0019033">
    <property type="term" value="C:viral tegument"/>
    <property type="evidence" value="ECO:0007669"/>
    <property type="project" value="UniProtKB-SubCell"/>
</dbReference>
<gene>
    <name evidence="12" type="primary">UL46</name>
</gene>
<evidence type="ECO:0000256" key="2">
    <source>
        <dbReference type="ARBA" id="ARBA00004551"/>
    </source>
</evidence>
<keyword evidence="9" id="KW-0804">Transcription</keyword>
<keyword evidence="4" id="KW-0920">Virion tegument</keyword>
<name>A0A1P7TZM5_9ALPH</name>
<dbReference type="RefSeq" id="YP_010795646.1">
    <property type="nucleotide sequence ID" value="NC_075702.1"/>
</dbReference>
<reference evidence="13" key="3">
    <citation type="submission" date="2018-09" db="EMBL/GenBank/DDBJ databases">
        <title>Genomic sequence analysis of Gallid alphaherpesvirus 3 strain 301B/1.</title>
        <authorList>
            <person name="Kim T."/>
            <person name="Volkening J.D."/>
            <person name="Spatz S.J."/>
        </authorList>
    </citation>
    <scope>NUCLEOTIDE SEQUENCE</scope>
    <source>
        <strain evidence="13">301B/1</strain>
    </source>
</reference>
<organism evidence="12 15">
    <name type="scientific">Gallid alphaherpesvirus 3</name>
    <dbReference type="NCBI Taxonomy" id="35250"/>
    <lineage>
        <taxon>Viruses</taxon>
        <taxon>Duplodnaviria</taxon>
        <taxon>Heunggongvirae</taxon>
        <taxon>Peploviricota</taxon>
        <taxon>Herviviricetes</taxon>
        <taxon>Herpesvirales</taxon>
        <taxon>Orthoherpesviridae</taxon>
        <taxon>Alphaherpesvirinae</taxon>
        <taxon>Mardivirus</taxon>
        <taxon>Mardivirus gallidalpha3</taxon>
    </lineage>
</organism>
<evidence type="ECO:0000256" key="8">
    <source>
        <dbReference type="ARBA" id="ARBA00023136"/>
    </source>
</evidence>
<evidence type="ECO:0000256" key="4">
    <source>
        <dbReference type="ARBA" id="ARBA00022580"/>
    </source>
</evidence>
<dbReference type="KEGG" id="vg:80532806"/>
<dbReference type="InterPro" id="IPR005051">
    <property type="entry name" value="Herpes_UL46"/>
</dbReference>
<evidence type="ECO:0000256" key="7">
    <source>
        <dbReference type="ARBA" id="ARBA00023015"/>
    </source>
</evidence>
<accession>A0A1P7TZM5</accession>
<protein>
    <submittedName>
        <fullName evidence="12">UL46 protein</fullName>
    </submittedName>
</protein>
<proteinExistence type="inferred from homology"/>
<feature type="region of interest" description="Disordered" evidence="10">
    <location>
        <begin position="1"/>
        <end position="41"/>
    </location>
</feature>
<evidence type="ECO:0000256" key="9">
    <source>
        <dbReference type="ARBA" id="ARBA00023163"/>
    </source>
</evidence>
<sequence length="581" mass="64205">MDRYACASMSPELFTPTSPEPETDSLALNSRSRGSPTRVQEYPCQLSETTGTSLSGIRAQEDALVEVLPSGFLSALRQTLLRDAPSNKVPECIVVYLALGDASEEYTRPYRARIARRMKKKKLTRASVKRCYQASYMNYLEMRRDGCRAGSPETCDPTRREAALLFYPIINRNALVKKPFQLAKDNALYLRCWREIRDGTELIQKYAYYMRPDDVTAPSADTSIRLQLLLSYVRTLYTWAVWLMDVLDLRACPNVFGPRAPSDFDTVFLALAEAVSSLPSESWADTTMLCHFIGTVLAPLVHMGALWTCCAWRSSPESEVSRPVVAIVALVGLLNYRCQYILNMVFNGYAVWLQGGMANSTLRRALRQQKRFQCFLGELFPTMNSCTWADTESTVALWFKHARVKSTVTYQPAAKGGDSVVRCLQDSPQQSKRAWVEDGGETSEAPASNGQSIFTMHFTQDSPPPAQCSLTYLRSPTPTTASTSNGTRTDAEPSPASDRAATLPATFSIERNGCASTTGLAIPADMCNAVAVGSPSTVPETPPERLLEAPTGPRPKAVRKHRGGTVTVTEILRRLTMTSDV</sequence>
<dbReference type="GO" id="GO:0033644">
    <property type="term" value="C:host cell membrane"/>
    <property type="evidence" value="ECO:0007669"/>
    <property type="project" value="UniProtKB-SubCell"/>
</dbReference>
<evidence type="ECO:0000256" key="3">
    <source>
        <dbReference type="ARBA" id="ARBA00010332"/>
    </source>
</evidence>
<dbReference type="GeneID" id="911906"/>
<evidence type="ECO:0000256" key="10">
    <source>
        <dbReference type="SAM" id="MobiDB-lite"/>
    </source>
</evidence>
<dbReference type="RefSeq" id="NP_066878.1">
    <property type="nucleotide sequence ID" value="NC_002577.1"/>
</dbReference>
<feature type="compositionally biased region" description="Polar residues" evidence="10">
    <location>
        <begin position="26"/>
        <end position="38"/>
    </location>
</feature>
<comment type="subcellular location">
    <subcellularLocation>
        <location evidence="2">Host membrane</location>
    </subcellularLocation>
    <subcellularLocation>
        <location evidence="1">Virion tegument</location>
    </subcellularLocation>
</comment>
<keyword evidence="14" id="KW-1185">Reference proteome</keyword>
<evidence type="ECO:0000313" key="14">
    <source>
        <dbReference type="Proteomes" id="UP000095860"/>
    </source>
</evidence>
<dbReference type="Pfam" id="PF03387">
    <property type="entry name" value="Herpes_UL46"/>
    <property type="match status" value="1"/>
</dbReference>
<evidence type="ECO:0000313" key="13">
    <source>
        <dbReference type="EMBL" id="QEY02233.1"/>
    </source>
</evidence>
<evidence type="ECO:0000313" key="12">
    <source>
        <dbReference type="EMBL" id="BAB16556.1"/>
    </source>
</evidence>
<feature type="region of interest" description="Disordered" evidence="10">
    <location>
        <begin position="459"/>
        <end position="499"/>
    </location>
</feature>
<evidence type="ECO:0000313" key="15">
    <source>
        <dbReference type="Proteomes" id="UP000181057"/>
    </source>
</evidence>
<dbReference type="Proteomes" id="UP000095860">
    <property type="component" value="Segment"/>
</dbReference>
<keyword evidence="5" id="KW-0946">Virion</keyword>
<keyword evidence="8" id="KW-0472">Membrane</keyword>
<dbReference type="GO" id="GO:0006355">
    <property type="term" value="P:regulation of DNA-templated transcription"/>
    <property type="evidence" value="ECO:0007669"/>
    <property type="project" value="InterPro"/>
</dbReference>
<evidence type="ECO:0000313" key="11">
    <source>
        <dbReference type="EMBL" id="AEI00255.1"/>
    </source>
</evidence>
<dbReference type="EMBL" id="MH939248">
    <property type="protein sequence ID" value="QEY02233.1"/>
    <property type="molecule type" value="Genomic_DNA"/>
</dbReference>
<dbReference type="KEGG" id="vg:911906"/>